<evidence type="ECO:0000256" key="4">
    <source>
        <dbReference type="ARBA" id="ARBA00023242"/>
    </source>
</evidence>
<proteinExistence type="predicted"/>
<feature type="compositionally biased region" description="Polar residues" evidence="5">
    <location>
        <begin position="231"/>
        <end position="242"/>
    </location>
</feature>
<evidence type="ECO:0000256" key="2">
    <source>
        <dbReference type="ARBA" id="ARBA00023125"/>
    </source>
</evidence>
<dbReference type="AlphaFoldDB" id="A0A2G9GSQ5"/>
<protein>
    <recommendedName>
        <fullName evidence="6">NAC domain-containing protein</fullName>
    </recommendedName>
</protein>
<keyword evidence="4" id="KW-0539">Nucleus</keyword>
<dbReference type="EMBL" id="NKXS01003855">
    <property type="protein sequence ID" value="PIN08323.1"/>
    <property type="molecule type" value="Genomic_DNA"/>
</dbReference>
<sequence>MDKFNFVRDGSSKLPPGFRFQPTDEEVVFQYLARKTFSCPLPASVIPEINIFSFDPWDLPGDSDQDRYFFSNREPSYRNIVNRSSKATCGGFWKVTGSDKHISCSKRMPIVGIKKTLVFYKAKKHTYATGTDWFMHIYCIALSGNTACNIQNKNINSQGSLIQIGKWILCHIFVKKRNAKAGVYDNCRLRNYDNHQMSEDTSDTESCSASCSSSTSSDSDSSVLSEVSSTIANSETSTTPNV</sequence>
<keyword evidence="3" id="KW-0804">Transcription</keyword>
<dbReference type="InterPro" id="IPR003441">
    <property type="entry name" value="NAC-dom"/>
</dbReference>
<evidence type="ECO:0000256" key="5">
    <source>
        <dbReference type="SAM" id="MobiDB-lite"/>
    </source>
</evidence>
<comment type="caution">
    <text evidence="7">The sequence shown here is derived from an EMBL/GenBank/DDBJ whole genome shotgun (WGS) entry which is preliminary data.</text>
</comment>
<dbReference type="PANTHER" id="PTHR31719">
    <property type="entry name" value="NAC TRANSCRIPTION FACTOR 56"/>
    <property type="match status" value="1"/>
</dbReference>
<keyword evidence="2" id="KW-0238">DNA-binding</keyword>
<name>A0A2G9GSQ5_9LAMI</name>
<dbReference type="InterPro" id="IPR036093">
    <property type="entry name" value="NAC_dom_sf"/>
</dbReference>
<evidence type="ECO:0000256" key="1">
    <source>
        <dbReference type="ARBA" id="ARBA00023015"/>
    </source>
</evidence>
<accession>A0A2G9GSQ5</accession>
<dbReference type="Proteomes" id="UP000231279">
    <property type="component" value="Unassembled WGS sequence"/>
</dbReference>
<feature type="compositionally biased region" description="Low complexity" evidence="5">
    <location>
        <begin position="204"/>
        <end position="230"/>
    </location>
</feature>
<organism evidence="7 8">
    <name type="scientific">Handroanthus impetiginosus</name>
    <dbReference type="NCBI Taxonomy" id="429701"/>
    <lineage>
        <taxon>Eukaryota</taxon>
        <taxon>Viridiplantae</taxon>
        <taxon>Streptophyta</taxon>
        <taxon>Embryophyta</taxon>
        <taxon>Tracheophyta</taxon>
        <taxon>Spermatophyta</taxon>
        <taxon>Magnoliopsida</taxon>
        <taxon>eudicotyledons</taxon>
        <taxon>Gunneridae</taxon>
        <taxon>Pentapetalae</taxon>
        <taxon>asterids</taxon>
        <taxon>lamiids</taxon>
        <taxon>Lamiales</taxon>
        <taxon>Bignoniaceae</taxon>
        <taxon>Crescentiina</taxon>
        <taxon>Tabebuia alliance</taxon>
        <taxon>Handroanthus</taxon>
    </lineage>
</organism>
<dbReference type="PROSITE" id="PS51005">
    <property type="entry name" value="NAC"/>
    <property type="match status" value="1"/>
</dbReference>
<dbReference type="GO" id="GO:0006355">
    <property type="term" value="P:regulation of DNA-templated transcription"/>
    <property type="evidence" value="ECO:0007669"/>
    <property type="project" value="InterPro"/>
</dbReference>
<dbReference type="Pfam" id="PF02365">
    <property type="entry name" value="NAM"/>
    <property type="match status" value="1"/>
</dbReference>
<keyword evidence="8" id="KW-1185">Reference proteome</keyword>
<evidence type="ECO:0000256" key="3">
    <source>
        <dbReference type="ARBA" id="ARBA00023163"/>
    </source>
</evidence>
<feature type="domain" description="NAC" evidence="6">
    <location>
        <begin position="14"/>
        <end position="175"/>
    </location>
</feature>
<keyword evidence="1" id="KW-0805">Transcription regulation</keyword>
<dbReference type="Gene3D" id="2.170.150.80">
    <property type="entry name" value="NAC domain"/>
    <property type="match status" value="1"/>
</dbReference>
<dbReference type="GO" id="GO:0003677">
    <property type="term" value="F:DNA binding"/>
    <property type="evidence" value="ECO:0007669"/>
    <property type="project" value="UniProtKB-KW"/>
</dbReference>
<dbReference type="PANTHER" id="PTHR31719:SF130">
    <property type="entry name" value="NAC DOMAIN-CONTAINING PROTEIN 18"/>
    <property type="match status" value="1"/>
</dbReference>
<evidence type="ECO:0000259" key="6">
    <source>
        <dbReference type="PROSITE" id="PS51005"/>
    </source>
</evidence>
<feature type="region of interest" description="Disordered" evidence="5">
    <location>
        <begin position="197"/>
        <end position="242"/>
    </location>
</feature>
<evidence type="ECO:0000313" key="8">
    <source>
        <dbReference type="Proteomes" id="UP000231279"/>
    </source>
</evidence>
<dbReference type="SUPFAM" id="SSF101941">
    <property type="entry name" value="NAC domain"/>
    <property type="match status" value="1"/>
</dbReference>
<dbReference type="OrthoDB" id="1871428at2759"/>
<gene>
    <name evidence="7" type="ORF">CDL12_19104</name>
</gene>
<evidence type="ECO:0000313" key="7">
    <source>
        <dbReference type="EMBL" id="PIN08323.1"/>
    </source>
</evidence>
<reference evidence="8" key="1">
    <citation type="journal article" date="2018" name="Gigascience">
        <title>Genome assembly of the Pink Ipe (Handroanthus impetiginosus, Bignoniaceae), a highly valued, ecologically keystone Neotropical timber forest tree.</title>
        <authorList>
            <person name="Silva-Junior O.B."/>
            <person name="Grattapaglia D."/>
            <person name="Novaes E."/>
            <person name="Collevatti R.G."/>
        </authorList>
    </citation>
    <scope>NUCLEOTIDE SEQUENCE [LARGE SCALE GENOMIC DNA]</scope>
    <source>
        <strain evidence="8">cv. UFG-1</strain>
    </source>
</reference>
<dbReference type="STRING" id="429701.A0A2G9GSQ5"/>